<feature type="coiled-coil region" evidence="1">
    <location>
        <begin position="22"/>
        <end position="70"/>
    </location>
</feature>
<dbReference type="Proteomes" id="UP001378592">
    <property type="component" value="Unassembled WGS sequence"/>
</dbReference>
<sequence length="110" mass="12489">MKNIAIESKEPSIKLCEEQSKIYSLTGQIQSLENKIKAQDEQNHHLLMEIKHAAEERSRLKQELDGLQEALLSPTDNQSSVVALKRVLADSTPPHYLKRANLEGTLEENR</sequence>
<keyword evidence="3" id="KW-1185">Reference proteome</keyword>
<accession>A0AAN9W1V9</accession>
<gene>
    <name evidence="2" type="ORF">R5R35_012085</name>
</gene>
<proteinExistence type="predicted"/>
<reference evidence="2 3" key="1">
    <citation type="submission" date="2024-03" db="EMBL/GenBank/DDBJ databases">
        <title>The genome assembly and annotation of the cricket Gryllus longicercus Weissman &amp; Gray.</title>
        <authorList>
            <person name="Szrajer S."/>
            <person name="Gray D."/>
            <person name="Ylla G."/>
        </authorList>
    </citation>
    <scope>NUCLEOTIDE SEQUENCE [LARGE SCALE GENOMIC DNA]</scope>
    <source>
        <strain evidence="2">DAG 2021-001</strain>
        <tissue evidence="2">Whole body minus gut</tissue>
    </source>
</reference>
<dbReference type="AlphaFoldDB" id="A0AAN9W1V9"/>
<protein>
    <submittedName>
        <fullName evidence="2">Uncharacterized protein</fullName>
    </submittedName>
</protein>
<keyword evidence="1" id="KW-0175">Coiled coil</keyword>
<evidence type="ECO:0000313" key="2">
    <source>
        <dbReference type="EMBL" id="KAK7872227.1"/>
    </source>
</evidence>
<dbReference type="EMBL" id="JAZDUA010000027">
    <property type="protein sequence ID" value="KAK7872227.1"/>
    <property type="molecule type" value="Genomic_DNA"/>
</dbReference>
<name>A0AAN9W1V9_9ORTH</name>
<evidence type="ECO:0000256" key="1">
    <source>
        <dbReference type="SAM" id="Coils"/>
    </source>
</evidence>
<comment type="caution">
    <text evidence="2">The sequence shown here is derived from an EMBL/GenBank/DDBJ whole genome shotgun (WGS) entry which is preliminary data.</text>
</comment>
<evidence type="ECO:0000313" key="3">
    <source>
        <dbReference type="Proteomes" id="UP001378592"/>
    </source>
</evidence>
<organism evidence="2 3">
    <name type="scientific">Gryllus longicercus</name>
    <dbReference type="NCBI Taxonomy" id="2509291"/>
    <lineage>
        <taxon>Eukaryota</taxon>
        <taxon>Metazoa</taxon>
        <taxon>Ecdysozoa</taxon>
        <taxon>Arthropoda</taxon>
        <taxon>Hexapoda</taxon>
        <taxon>Insecta</taxon>
        <taxon>Pterygota</taxon>
        <taxon>Neoptera</taxon>
        <taxon>Polyneoptera</taxon>
        <taxon>Orthoptera</taxon>
        <taxon>Ensifera</taxon>
        <taxon>Gryllidea</taxon>
        <taxon>Grylloidea</taxon>
        <taxon>Gryllidae</taxon>
        <taxon>Gryllinae</taxon>
        <taxon>Gryllus</taxon>
    </lineage>
</organism>